<name>B6JZV1_SCHJY</name>
<dbReference type="AlphaFoldDB" id="B6JZV1"/>
<dbReference type="PANTHER" id="PTHR12184">
    <property type="entry name" value="UBIQUINOL-CYTOCHROME C REDUCTASE COMPLEX ASSEMBLY FACTOR 1 FAMILY MEMBER"/>
    <property type="match status" value="1"/>
</dbReference>
<evidence type="ECO:0000256" key="1">
    <source>
        <dbReference type="ARBA" id="ARBA00006407"/>
    </source>
</evidence>
<dbReference type="HOGENOM" id="CLU_1027310_0_0_1"/>
<dbReference type="STRING" id="402676.B6JZV1"/>
<accession>B6JZV1</accession>
<dbReference type="InterPro" id="IPR007129">
    <property type="entry name" value="Ubiqinol_cyt_c_chaperone_CPB3"/>
</dbReference>
<dbReference type="OrthoDB" id="10253878at2759"/>
<dbReference type="GeneID" id="7047397"/>
<keyword evidence="5" id="KW-1185">Reference proteome</keyword>
<dbReference type="Proteomes" id="UP000001744">
    <property type="component" value="Unassembled WGS sequence"/>
</dbReference>
<dbReference type="RefSeq" id="XP_002172394.1">
    <property type="nucleotide sequence ID" value="XM_002172358.1"/>
</dbReference>
<dbReference type="GO" id="GO:0005739">
    <property type="term" value="C:mitochondrion"/>
    <property type="evidence" value="ECO:0000318"/>
    <property type="project" value="GO_Central"/>
</dbReference>
<dbReference type="Pfam" id="PF03981">
    <property type="entry name" value="Ubiq_cyt_C_chap"/>
    <property type="match status" value="1"/>
</dbReference>
<dbReference type="VEuPathDB" id="FungiDB:SJAG_01141"/>
<evidence type="ECO:0000313" key="4">
    <source>
        <dbReference type="JaponicusDB" id="SJAG_01141"/>
    </source>
</evidence>
<protein>
    <submittedName>
        <fullName evidence="3">Ubiquinol cytochrome-c reductase assembly protein Cbp3</fullName>
    </submittedName>
</protein>
<dbReference type="EMBL" id="KE651168">
    <property type="protein sequence ID" value="EEB06101.1"/>
    <property type="molecule type" value="Genomic_DNA"/>
</dbReference>
<dbReference type="JaponicusDB" id="SJAG_01141">
    <property type="gene designation" value="cbp3"/>
</dbReference>
<evidence type="ECO:0000313" key="5">
    <source>
        <dbReference type="Proteomes" id="UP000001744"/>
    </source>
</evidence>
<proteinExistence type="inferred from homology"/>
<sequence>MSSLQRRSSKLLSLRWIYRPAVFRLALPQSRFISEGANTSNSQSIESSINGFQSEKAPLRERFSRWASRFLPRSTLRAIDMVAAVHRFYRQVIQQCDYSPSSLTTQSCWWYKECGLSMSFQSWFQVAQLHIWLLTTRIRCFPKDQASAFSQALADVFFEDMERRMSLDFEIHSNRMVQTYLRDFNQQRSGAVYAYDQSFLSGDAEMAAAVWRNLFRSSEEVDMRLLALIVAYIRANVTHLSNLSDSVLMNETPQLFIPINSLENAVHPENA</sequence>
<evidence type="ECO:0000259" key="2">
    <source>
        <dbReference type="Pfam" id="PF03981"/>
    </source>
</evidence>
<dbReference type="GO" id="GO:0034551">
    <property type="term" value="P:mitochondrial respiratory chain complex III assembly"/>
    <property type="evidence" value="ECO:0000318"/>
    <property type="project" value="GO_Central"/>
</dbReference>
<organism evidence="3 5">
    <name type="scientific">Schizosaccharomyces japonicus (strain yFS275 / FY16936)</name>
    <name type="common">Fission yeast</name>
    <dbReference type="NCBI Taxonomy" id="402676"/>
    <lineage>
        <taxon>Eukaryota</taxon>
        <taxon>Fungi</taxon>
        <taxon>Dikarya</taxon>
        <taxon>Ascomycota</taxon>
        <taxon>Taphrinomycotina</taxon>
        <taxon>Schizosaccharomycetes</taxon>
        <taxon>Schizosaccharomycetales</taxon>
        <taxon>Schizosaccharomycetaceae</taxon>
        <taxon>Schizosaccharomyces</taxon>
    </lineage>
</organism>
<dbReference type="PANTHER" id="PTHR12184:SF1">
    <property type="entry name" value="UBIQUINOL-CYTOCHROME-C REDUCTASE COMPLEX ASSEMBLY FACTOR 1"/>
    <property type="match status" value="1"/>
</dbReference>
<reference evidence="3 5" key="1">
    <citation type="journal article" date="2011" name="Science">
        <title>Comparative functional genomics of the fission yeasts.</title>
        <authorList>
            <person name="Rhind N."/>
            <person name="Chen Z."/>
            <person name="Yassour M."/>
            <person name="Thompson D.A."/>
            <person name="Haas B.J."/>
            <person name="Habib N."/>
            <person name="Wapinski I."/>
            <person name="Roy S."/>
            <person name="Lin M.F."/>
            <person name="Heiman D.I."/>
            <person name="Young S.K."/>
            <person name="Furuya K."/>
            <person name="Guo Y."/>
            <person name="Pidoux A."/>
            <person name="Chen H.M."/>
            <person name="Robbertse B."/>
            <person name="Goldberg J.M."/>
            <person name="Aoki K."/>
            <person name="Bayne E.H."/>
            <person name="Berlin A.M."/>
            <person name="Desjardins C.A."/>
            <person name="Dobbs E."/>
            <person name="Dukaj L."/>
            <person name="Fan L."/>
            <person name="FitzGerald M.G."/>
            <person name="French C."/>
            <person name="Gujja S."/>
            <person name="Hansen K."/>
            <person name="Keifenheim D."/>
            <person name="Levin J.Z."/>
            <person name="Mosher R.A."/>
            <person name="Mueller C.A."/>
            <person name="Pfiffner J."/>
            <person name="Priest M."/>
            <person name="Russ C."/>
            <person name="Smialowska A."/>
            <person name="Swoboda P."/>
            <person name="Sykes S.M."/>
            <person name="Vaughn M."/>
            <person name="Vengrova S."/>
            <person name="Yoder R."/>
            <person name="Zeng Q."/>
            <person name="Allshire R."/>
            <person name="Baulcombe D."/>
            <person name="Birren B.W."/>
            <person name="Brown W."/>
            <person name="Ekwall K."/>
            <person name="Kellis M."/>
            <person name="Leatherwood J."/>
            <person name="Levin H."/>
            <person name="Margalit H."/>
            <person name="Martienssen R."/>
            <person name="Nieduszynski C.A."/>
            <person name="Spatafora J.W."/>
            <person name="Friedman N."/>
            <person name="Dalgaard J.Z."/>
            <person name="Baumann P."/>
            <person name="Niki H."/>
            <person name="Regev A."/>
            <person name="Nusbaum C."/>
        </authorList>
    </citation>
    <scope>NUCLEOTIDE SEQUENCE [LARGE SCALE GENOMIC DNA]</scope>
    <source>
        <strain evidence="5">yFS275 / FY16936</strain>
    </source>
</reference>
<evidence type="ECO:0000313" key="3">
    <source>
        <dbReference type="EMBL" id="EEB06101.1"/>
    </source>
</evidence>
<comment type="similarity">
    <text evidence="1">Belongs to the CBP3 family.</text>
</comment>
<dbReference type="InterPro" id="IPR021150">
    <property type="entry name" value="Ubiq_cyt_c_chap"/>
</dbReference>
<feature type="domain" description="Ubiquinol-cytochrome c chaperone" evidence="2">
    <location>
        <begin position="113"/>
        <end position="253"/>
    </location>
</feature>
<dbReference type="eggNOG" id="KOG2873">
    <property type="taxonomic scope" value="Eukaryota"/>
</dbReference>
<gene>
    <name evidence="4" type="primary">cbp3</name>
    <name evidence="3" type="ORF">SJAG_01141</name>
</gene>